<feature type="region of interest" description="Disordered" evidence="1">
    <location>
        <begin position="150"/>
        <end position="176"/>
    </location>
</feature>
<dbReference type="EMBL" id="JAUUTY010000002">
    <property type="protein sequence ID" value="KAK1685877.1"/>
    <property type="molecule type" value="Genomic_DNA"/>
</dbReference>
<evidence type="ECO:0000313" key="3">
    <source>
        <dbReference type="Proteomes" id="UP001231189"/>
    </source>
</evidence>
<proteinExistence type="predicted"/>
<name>A0AAD8WYM3_LOLMU</name>
<dbReference type="Proteomes" id="UP001231189">
    <property type="component" value="Unassembled WGS sequence"/>
</dbReference>
<reference evidence="2" key="1">
    <citation type="submission" date="2023-07" db="EMBL/GenBank/DDBJ databases">
        <title>A chromosome-level genome assembly of Lolium multiflorum.</title>
        <authorList>
            <person name="Chen Y."/>
            <person name="Copetti D."/>
            <person name="Kolliker R."/>
            <person name="Studer B."/>
        </authorList>
    </citation>
    <scope>NUCLEOTIDE SEQUENCE</scope>
    <source>
        <strain evidence="2">02402/16</strain>
        <tissue evidence="2">Leaf</tissue>
    </source>
</reference>
<dbReference type="Gene3D" id="1.10.340.70">
    <property type="match status" value="1"/>
</dbReference>
<evidence type="ECO:0000256" key="1">
    <source>
        <dbReference type="SAM" id="MobiDB-lite"/>
    </source>
</evidence>
<gene>
    <name evidence="2" type="ORF">QYE76_046725</name>
</gene>
<organism evidence="2 3">
    <name type="scientific">Lolium multiflorum</name>
    <name type="common">Italian ryegrass</name>
    <name type="synonym">Lolium perenne subsp. multiflorum</name>
    <dbReference type="NCBI Taxonomy" id="4521"/>
    <lineage>
        <taxon>Eukaryota</taxon>
        <taxon>Viridiplantae</taxon>
        <taxon>Streptophyta</taxon>
        <taxon>Embryophyta</taxon>
        <taxon>Tracheophyta</taxon>
        <taxon>Spermatophyta</taxon>
        <taxon>Magnoliopsida</taxon>
        <taxon>Liliopsida</taxon>
        <taxon>Poales</taxon>
        <taxon>Poaceae</taxon>
        <taxon>BOP clade</taxon>
        <taxon>Pooideae</taxon>
        <taxon>Poodae</taxon>
        <taxon>Poeae</taxon>
        <taxon>Poeae Chloroplast Group 2 (Poeae type)</taxon>
        <taxon>Loliodinae</taxon>
        <taxon>Loliinae</taxon>
        <taxon>Lolium</taxon>
    </lineage>
</organism>
<sequence>MLKEIHQGECGHHASSRALVAKVFRHGFYWPTALENAEDLVRRCNGCQRGSSIGLWSFWGRVASFRERISGTFIFLFFLILTRSSLTLKKEGMKVRATCLDQADKCPILQPTPVLFSVVLVSEILMKYSREWTKSTPKVLFFHEARKSKESSGATGWGHSGAARPKPGPRRPGVWPHRDSPTLPFRLFKASVTKTLTSSTKPEKKTFRAAAMREAKITEDGSLFRHAAGTGSAPGRGFSIDTTAIFINADCCLP</sequence>
<keyword evidence="3" id="KW-1185">Reference proteome</keyword>
<evidence type="ECO:0008006" key="4">
    <source>
        <dbReference type="Google" id="ProtNLM"/>
    </source>
</evidence>
<evidence type="ECO:0000313" key="2">
    <source>
        <dbReference type="EMBL" id="KAK1685877.1"/>
    </source>
</evidence>
<accession>A0AAD8WYM3</accession>
<comment type="caution">
    <text evidence="2">The sequence shown here is derived from an EMBL/GenBank/DDBJ whole genome shotgun (WGS) entry which is preliminary data.</text>
</comment>
<dbReference type="AlphaFoldDB" id="A0AAD8WYM3"/>
<protein>
    <recommendedName>
        <fullName evidence="4">Integrase zinc-binding domain-containing protein</fullName>
    </recommendedName>
</protein>